<keyword evidence="5" id="KW-0804">Transcription</keyword>
<protein>
    <submittedName>
        <fullName evidence="10">Histone-fold-containing protein</fullName>
    </submittedName>
</protein>
<evidence type="ECO:0000256" key="6">
    <source>
        <dbReference type="ARBA" id="ARBA00023242"/>
    </source>
</evidence>
<keyword evidence="11" id="KW-1185">Reference proteome</keyword>
<proteinExistence type="inferred from homology"/>
<evidence type="ECO:0000259" key="9">
    <source>
        <dbReference type="Pfam" id="PF00125"/>
    </source>
</evidence>
<feature type="region of interest" description="Disordered" evidence="8">
    <location>
        <begin position="301"/>
        <end position="332"/>
    </location>
</feature>
<dbReference type="PANTHER" id="PTHR10252:SF8">
    <property type="entry name" value="NUCLEAR TRANSCRIPTION FACTOR Y SUBUNIT GAMMA"/>
    <property type="match status" value="1"/>
</dbReference>
<evidence type="ECO:0000256" key="4">
    <source>
        <dbReference type="ARBA" id="ARBA00023159"/>
    </source>
</evidence>
<evidence type="ECO:0000256" key="3">
    <source>
        <dbReference type="ARBA" id="ARBA00023125"/>
    </source>
</evidence>
<sequence length="378" mass="41582">MTDQNLHHHPMLDQPSAAAAAAVAAAQVAAQQAQQPTPQQMHAHQQLQAQQLQLLQNFWSSTMTEIEGGVFDFKVHQLPLARIKKVMKADEDVKLITHPSLPLVPTPSIPFPPRPADDQRGGGSVFAVKPVSRSRQFSAPILFAKGCDIFITELTMRAWIHAEENKRRTLQRSDIATAITKTDMFDFLIDIVPREEVPRLPPMKSEKVEGQEMDYRGVAGVDQHGYPYGYTIPQGQYAAAVRDTAVVHALPADQRISAAMDPMLAYQQQQQAQAALQQQQQVQFMRQQLLQQQLIQQQAAQQTQGQPGGSATQPGPAAADLQQQQQQQQHYDHAATQYYQHQQYAQVQAQAGQAGAAIAGGQPAAATGAAQRAAQQYQ</sequence>
<feature type="region of interest" description="Disordered" evidence="8">
    <location>
        <begin position="355"/>
        <end position="378"/>
    </location>
</feature>
<dbReference type="CDD" id="cd22908">
    <property type="entry name" value="HFD_NFYC-like"/>
    <property type="match status" value="1"/>
</dbReference>
<dbReference type="Pfam" id="PF00125">
    <property type="entry name" value="Histone"/>
    <property type="match status" value="1"/>
</dbReference>
<dbReference type="GO" id="GO:0016602">
    <property type="term" value="C:CCAAT-binding factor complex"/>
    <property type="evidence" value="ECO:0007669"/>
    <property type="project" value="TreeGrafter"/>
</dbReference>
<dbReference type="InterPro" id="IPR050568">
    <property type="entry name" value="Transcr_DNA_Rep_Reg"/>
</dbReference>
<dbReference type="EMBL" id="RBNJ01007543">
    <property type="protein sequence ID" value="RUS27904.1"/>
    <property type="molecule type" value="Genomic_DNA"/>
</dbReference>
<accession>A0A433QDS8</accession>
<keyword evidence="4" id="KW-0010">Activator</keyword>
<comment type="similarity">
    <text evidence="7">Belongs to the NFYC/HAP5 subunit family.</text>
</comment>
<dbReference type="Gene3D" id="1.10.20.10">
    <property type="entry name" value="Histone, subunit A"/>
    <property type="match status" value="1"/>
</dbReference>
<reference evidence="10 11" key="1">
    <citation type="journal article" date="2018" name="New Phytol.">
        <title>Phylogenomics of Endogonaceae and evolution of mycorrhizas within Mucoromycota.</title>
        <authorList>
            <person name="Chang Y."/>
            <person name="Desiro A."/>
            <person name="Na H."/>
            <person name="Sandor L."/>
            <person name="Lipzen A."/>
            <person name="Clum A."/>
            <person name="Barry K."/>
            <person name="Grigoriev I.V."/>
            <person name="Martin F.M."/>
            <person name="Stajich J.E."/>
            <person name="Smith M.E."/>
            <person name="Bonito G."/>
            <person name="Spatafora J.W."/>
        </authorList>
    </citation>
    <scope>NUCLEOTIDE SEQUENCE [LARGE SCALE GENOMIC DNA]</scope>
    <source>
        <strain evidence="10 11">AD002</strain>
    </source>
</reference>
<dbReference type="InterPro" id="IPR007125">
    <property type="entry name" value="H2A/H2B/H3"/>
</dbReference>
<dbReference type="GO" id="GO:0001228">
    <property type="term" value="F:DNA-binding transcription activator activity, RNA polymerase II-specific"/>
    <property type="evidence" value="ECO:0007669"/>
    <property type="project" value="TreeGrafter"/>
</dbReference>
<keyword evidence="3" id="KW-0238">DNA-binding</keyword>
<dbReference type="GO" id="GO:0000978">
    <property type="term" value="F:RNA polymerase II cis-regulatory region sequence-specific DNA binding"/>
    <property type="evidence" value="ECO:0007669"/>
    <property type="project" value="TreeGrafter"/>
</dbReference>
<dbReference type="AlphaFoldDB" id="A0A433QDS8"/>
<gene>
    <name evidence="10" type="ORF">BC938DRAFT_482586</name>
</gene>
<dbReference type="PANTHER" id="PTHR10252">
    <property type="entry name" value="HISTONE-LIKE TRANSCRIPTION FACTOR CCAAT-RELATED"/>
    <property type="match status" value="1"/>
</dbReference>
<keyword evidence="2" id="KW-0805">Transcription regulation</keyword>
<evidence type="ECO:0000313" key="11">
    <source>
        <dbReference type="Proteomes" id="UP000274822"/>
    </source>
</evidence>
<keyword evidence="6" id="KW-0539">Nucleus</keyword>
<evidence type="ECO:0000313" key="10">
    <source>
        <dbReference type="EMBL" id="RUS27904.1"/>
    </source>
</evidence>
<organism evidence="10 11">
    <name type="scientific">Jimgerdemannia flammicorona</name>
    <dbReference type="NCBI Taxonomy" id="994334"/>
    <lineage>
        <taxon>Eukaryota</taxon>
        <taxon>Fungi</taxon>
        <taxon>Fungi incertae sedis</taxon>
        <taxon>Mucoromycota</taxon>
        <taxon>Mucoromycotina</taxon>
        <taxon>Endogonomycetes</taxon>
        <taxon>Endogonales</taxon>
        <taxon>Endogonaceae</taxon>
        <taxon>Jimgerdemannia</taxon>
    </lineage>
</organism>
<evidence type="ECO:0000256" key="1">
    <source>
        <dbReference type="ARBA" id="ARBA00004123"/>
    </source>
</evidence>
<dbReference type="Proteomes" id="UP000274822">
    <property type="component" value="Unassembled WGS sequence"/>
</dbReference>
<evidence type="ECO:0000256" key="5">
    <source>
        <dbReference type="ARBA" id="ARBA00023163"/>
    </source>
</evidence>
<comment type="subcellular location">
    <subcellularLocation>
        <location evidence="1">Nucleus</location>
    </subcellularLocation>
</comment>
<dbReference type="InterPro" id="IPR009072">
    <property type="entry name" value="Histone-fold"/>
</dbReference>
<feature type="compositionally biased region" description="Low complexity" evidence="8">
    <location>
        <begin position="313"/>
        <end position="332"/>
    </location>
</feature>
<feature type="domain" description="Core Histone H2A/H2B/H3" evidence="9">
    <location>
        <begin position="137"/>
        <end position="179"/>
    </location>
</feature>
<evidence type="ECO:0000256" key="7">
    <source>
        <dbReference type="ARBA" id="ARBA00038129"/>
    </source>
</evidence>
<dbReference type="SUPFAM" id="SSF47113">
    <property type="entry name" value="Histone-fold"/>
    <property type="match status" value="1"/>
</dbReference>
<comment type="caution">
    <text evidence="10">The sequence shown here is derived from an EMBL/GenBank/DDBJ whole genome shotgun (WGS) entry which is preliminary data.</text>
</comment>
<name>A0A433QDS8_9FUNG</name>
<dbReference type="GO" id="GO:0046982">
    <property type="term" value="F:protein heterodimerization activity"/>
    <property type="evidence" value="ECO:0007669"/>
    <property type="project" value="InterPro"/>
</dbReference>
<evidence type="ECO:0000256" key="8">
    <source>
        <dbReference type="SAM" id="MobiDB-lite"/>
    </source>
</evidence>
<evidence type="ECO:0000256" key="2">
    <source>
        <dbReference type="ARBA" id="ARBA00023015"/>
    </source>
</evidence>